<gene>
    <name evidence="1" type="ORF">HKB21_02905</name>
</gene>
<feature type="non-terminal residue" evidence="1">
    <location>
        <position position="88"/>
    </location>
</feature>
<feature type="non-terminal residue" evidence="1">
    <location>
        <position position="1"/>
    </location>
</feature>
<accession>A0A7Y0S1E2</accession>
<proteinExistence type="predicted"/>
<protein>
    <submittedName>
        <fullName evidence="1">Methyl-accepting chemotaxis protein</fullName>
    </submittedName>
</protein>
<organism evidence="1 2">
    <name type="scientific">Vibrio parahaemolyticus</name>
    <dbReference type="NCBI Taxonomy" id="670"/>
    <lineage>
        <taxon>Bacteria</taxon>
        <taxon>Pseudomonadati</taxon>
        <taxon>Pseudomonadota</taxon>
        <taxon>Gammaproteobacteria</taxon>
        <taxon>Vibrionales</taxon>
        <taxon>Vibrionaceae</taxon>
        <taxon>Vibrio</taxon>
    </lineage>
</organism>
<dbReference type="Proteomes" id="UP000555836">
    <property type="component" value="Unassembled WGS sequence"/>
</dbReference>
<reference evidence="1 2" key="1">
    <citation type="submission" date="2020-04" db="EMBL/GenBank/DDBJ databases">
        <title>Whole-genome sequencing of Vibrio spp. from China reveals different genetic environments of blaCTX-M-14 among diverse lineages.</title>
        <authorList>
            <person name="Zheng Z."/>
            <person name="Ye L."/>
            <person name="Chen S."/>
        </authorList>
    </citation>
    <scope>NUCLEOTIDE SEQUENCE [LARGE SCALE GENOMIC DNA]</scope>
    <source>
        <strain evidence="1 2">Vb0574</strain>
    </source>
</reference>
<sequence length="88" mass="9735">EQFSVANNNVKTEIENVKASYKSATEELKMQTIAMSNLVTLEQPLFNQTLFEQFISAANAQDYVIDVYAANLDGETISAQEGGHIKGY</sequence>
<name>A0A7Y0S1E2_VIBPH</name>
<comment type="caution">
    <text evidence="1">The sequence shown here is derived from an EMBL/GenBank/DDBJ whole genome shotgun (WGS) entry which is preliminary data.</text>
</comment>
<dbReference type="AlphaFoldDB" id="A0A7Y0S1E2"/>
<evidence type="ECO:0000313" key="2">
    <source>
        <dbReference type="Proteomes" id="UP000555836"/>
    </source>
</evidence>
<evidence type="ECO:0000313" key="1">
    <source>
        <dbReference type="EMBL" id="NMU24565.1"/>
    </source>
</evidence>
<dbReference type="EMBL" id="JABCLD010000363">
    <property type="protein sequence ID" value="NMU24565.1"/>
    <property type="molecule type" value="Genomic_DNA"/>
</dbReference>